<dbReference type="RefSeq" id="WP_183985384.1">
    <property type="nucleotide sequence ID" value="NZ_JACHHG010000003.1"/>
</dbReference>
<keyword evidence="2" id="KW-1185">Reference proteome</keyword>
<dbReference type="EMBL" id="JACHHG010000003">
    <property type="protein sequence ID" value="MBB6097696.1"/>
    <property type="molecule type" value="Genomic_DNA"/>
</dbReference>
<comment type="caution">
    <text evidence="1">The sequence shown here is derived from an EMBL/GenBank/DDBJ whole genome shotgun (WGS) entry which is preliminary data.</text>
</comment>
<gene>
    <name evidence="1" type="ORF">HNR42_001113</name>
</gene>
<dbReference type="SUPFAM" id="SSF48452">
    <property type="entry name" value="TPR-like"/>
    <property type="match status" value="1"/>
</dbReference>
<dbReference type="AlphaFoldDB" id="A0A841HXS8"/>
<dbReference type="Gene3D" id="1.25.40.10">
    <property type="entry name" value="Tetratricopeptide repeat domain"/>
    <property type="match status" value="1"/>
</dbReference>
<evidence type="ECO:0000313" key="2">
    <source>
        <dbReference type="Proteomes" id="UP000569951"/>
    </source>
</evidence>
<dbReference type="InterPro" id="IPR011990">
    <property type="entry name" value="TPR-like_helical_dom_sf"/>
</dbReference>
<protein>
    <submittedName>
        <fullName evidence="1">Tetratricopeptide (TPR) repeat protein</fullName>
    </submittedName>
</protein>
<name>A0A841HXS8_9DEIO</name>
<accession>A0A841HXS8</accession>
<dbReference type="Proteomes" id="UP000569951">
    <property type="component" value="Unassembled WGS sequence"/>
</dbReference>
<sequence>MLTLIADLGDLLRLHAAYNAATVVELARAAGGPVHLASPPDPESPVRAALEVSGLELREVAPDWAWAEGEAEQMREFLQAYPQGQERLRAAGQAQRALAEALAGTLTAARVHGPELLGAADAYHRLVREQLGEGPGNAHRKRRLEALRSRLEGASGVLVAPLDDLPELLRVLPDARLPALGDFRPGESSRLRALADRALRLEEGDDLEALVRNLLEAEGDALTPGAELRYAAANVYLAVGDLPSARSLLEEAGHAQLERPPRYLFGLVYARLGQVRDALGDRENALRAYRAVLALPWAPQAALEAARAGLELPFTLEVEER</sequence>
<evidence type="ECO:0000313" key="1">
    <source>
        <dbReference type="EMBL" id="MBB6097696.1"/>
    </source>
</evidence>
<reference evidence="1 2" key="1">
    <citation type="submission" date="2020-08" db="EMBL/GenBank/DDBJ databases">
        <title>Genomic Encyclopedia of Type Strains, Phase IV (KMG-IV): sequencing the most valuable type-strain genomes for metagenomic binning, comparative biology and taxonomic classification.</title>
        <authorList>
            <person name="Goeker M."/>
        </authorList>
    </citation>
    <scope>NUCLEOTIDE SEQUENCE [LARGE SCALE GENOMIC DNA]</scope>
    <source>
        <strain evidence="1 2">DSM 21458</strain>
    </source>
</reference>
<proteinExistence type="predicted"/>
<organism evidence="1 2">
    <name type="scientific">Deinobacterium chartae</name>
    <dbReference type="NCBI Taxonomy" id="521158"/>
    <lineage>
        <taxon>Bacteria</taxon>
        <taxon>Thermotogati</taxon>
        <taxon>Deinococcota</taxon>
        <taxon>Deinococci</taxon>
        <taxon>Deinococcales</taxon>
        <taxon>Deinococcaceae</taxon>
        <taxon>Deinobacterium</taxon>
    </lineage>
</organism>